<dbReference type="Proteomes" id="UP000188879">
    <property type="component" value="Unassembled WGS sequence"/>
</dbReference>
<comment type="caution">
    <text evidence="1">The sequence shown here is derived from an EMBL/GenBank/DDBJ whole genome shotgun (WGS) entry which is preliminary data.</text>
</comment>
<sequence length="116" mass="11571">MTIYNGSGGNDIFLLAHHRQGDAIKADGNATGGQPSGFPIDFAKRGNDSISGGWGRGVVYGGAGDGVIRGDGQSLPWGSPSSAGLGICNDGADLLDGGAMGHLWADRAPTPSCSAI</sequence>
<dbReference type="InterPro" id="IPR011049">
    <property type="entry name" value="Serralysin-like_metalloprot_C"/>
</dbReference>
<dbReference type="SUPFAM" id="SSF51120">
    <property type="entry name" value="beta-Roll"/>
    <property type="match status" value="1"/>
</dbReference>
<keyword evidence="2" id="KW-1185">Reference proteome</keyword>
<dbReference type="EMBL" id="MLCO01000016">
    <property type="protein sequence ID" value="ONG58681.1"/>
    <property type="molecule type" value="Genomic_DNA"/>
</dbReference>
<dbReference type="RefSeq" id="WP_076955811.1">
    <property type="nucleotide sequence ID" value="NZ_MLCO01000016.1"/>
</dbReference>
<gene>
    <name evidence="1" type="ORF">BKE38_02565</name>
</gene>
<evidence type="ECO:0000313" key="2">
    <source>
        <dbReference type="Proteomes" id="UP000188879"/>
    </source>
</evidence>
<protein>
    <recommendedName>
        <fullName evidence="3">Peptidase M10 serralysin C-terminal domain-containing protein</fullName>
    </recommendedName>
</protein>
<evidence type="ECO:0000313" key="1">
    <source>
        <dbReference type="EMBL" id="ONG58681.1"/>
    </source>
</evidence>
<proteinExistence type="predicted"/>
<dbReference type="AlphaFoldDB" id="A0A1V2H7F4"/>
<name>A0A1V2H7F4_9PROT</name>
<reference evidence="1 2" key="1">
    <citation type="submission" date="2016-10" db="EMBL/GenBank/DDBJ databases">
        <title>Draft Genome sequence of Roseomonas sp. strain M3.</title>
        <authorList>
            <person name="Subhash Y."/>
            <person name="Lee S."/>
        </authorList>
    </citation>
    <scope>NUCLEOTIDE SEQUENCE [LARGE SCALE GENOMIC DNA]</scope>
    <source>
        <strain evidence="1 2">M3</strain>
    </source>
</reference>
<organism evidence="1 2">
    <name type="scientific">Teichococcus deserti</name>
    <dbReference type="NCBI Taxonomy" id="1817963"/>
    <lineage>
        <taxon>Bacteria</taxon>
        <taxon>Pseudomonadati</taxon>
        <taxon>Pseudomonadota</taxon>
        <taxon>Alphaproteobacteria</taxon>
        <taxon>Acetobacterales</taxon>
        <taxon>Roseomonadaceae</taxon>
        <taxon>Roseomonas</taxon>
    </lineage>
</organism>
<evidence type="ECO:0008006" key="3">
    <source>
        <dbReference type="Google" id="ProtNLM"/>
    </source>
</evidence>
<accession>A0A1V2H7F4</accession>